<dbReference type="Pfam" id="PF07974">
    <property type="entry name" value="EGF_2"/>
    <property type="match status" value="1"/>
</dbReference>
<dbReference type="Pfam" id="PF21471">
    <property type="entry name" value="Reelin_subrepeat-B"/>
    <property type="match status" value="3"/>
</dbReference>
<evidence type="ECO:0000256" key="3">
    <source>
        <dbReference type="ARBA" id="ARBA00022525"/>
    </source>
</evidence>
<evidence type="ECO:0000256" key="1">
    <source>
        <dbReference type="ARBA" id="ARBA00004498"/>
    </source>
</evidence>
<evidence type="ECO:0000313" key="19">
    <source>
        <dbReference type="EMBL" id="GFR97721.1"/>
    </source>
</evidence>
<evidence type="ECO:0000256" key="2">
    <source>
        <dbReference type="ARBA" id="ARBA00022473"/>
    </source>
</evidence>
<dbReference type="PROSITE" id="PS01186">
    <property type="entry name" value="EGF_2"/>
    <property type="match status" value="2"/>
</dbReference>
<comment type="subunit">
    <text evidence="15">Oligomer of disulfide-linked homodimers.</text>
</comment>
<dbReference type="GO" id="GO:0070325">
    <property type="term" value="F:lipoprotein particle receptor binding"/>
    <property type="evidence" value="ECO:0007669"/>
    <property type="project" value="InterPro"/>
</dbReference>
<dbReference type="InterPro" id="IPR049419">
    <property type="entry name" value="Reelin_subrepeat-B"/>
</dbReference>
<feature type="domain" description="EGF-like" evidence="18">
    <location>
        <begin position="452"/>
        <end position="463"/>
    </location>
</feature>
<comment type="subcellular location">
    <subcellularLocation>
        <location evidence="1">Secreted</location>
        <location evidence="1">Extracellular space</location>
        <location evidence="1">Extracellular matrix</location>
    </subcellularLocation>
</comment>
<keyword evidence="6" id="KW-0479">Metal-binding</keyword>
<keyword evidence="10" id="KW-0106">Calcium</keyword>
<evidence type="ECO:0000256" key="7">
    <source>
        <dbReference type="ARBA" id="ARBA00022801"/>
    </source>
</evidence>
<evidence type="ECO:0000256" key="13">
    <source>
        <dbReference type="ARBA" id="ARBA00023773"/>
    </source>
</evidence>
<dbReference type="GO" id="GO:0046872">
    <property type="term" value="F:metal ion binding"/>
    <property type="evidence" value="ECO:0007669"/>
    <property type="project" value="UniProtKB-KW"/>
</dbReference>
<feature type="domain" description="EGF-like" evidence="17 18">
    <location>
        <begin position="33"/>
        <end position="44"/>
    </location>
</feature>
<dbReference type="InterPro" id="IPR000742">
    <property type="entry name" value="EGF"/>
</dbReference>
<keyword evidence="5" id="KW-0645">Protease</keyword>
<dbReference type="PROSITE" id="PS00022">
    <property type="entry name" value="EGF_1"/>
    <property type="match status" value="1"/>
</dbReference>
<dbReference type="Gene3D" id="2.60.120.260">
    <property type="entry name" value="Galactose-binding domain-like"/>
    <property type="match status" value="4"/>
</dbReference>
<dbReference type="GO" id="GO:0007417">
    <property type="term" value="P:central nervous system development"/>
    <property type="evidence" value="ECO:0007669"/>
    <property type="project" value="InterPro"/>
</dbReference>
<dbReference type="InterPro" id="IPR034968">
    <property type="entry name" value="Reelin"/>
</dbReference>
<dbReference type="GO" id="GO:0007155">
    <property type="term" value="P:cell adhesion"/>
    <property type="evidence" value="ECO:0007669"/>
    <property type="project" value="UniProtKB-KW"/>
</dbReference>
<comment type="function">
    <text evidence="16">Extracellular matrix serine protease secreted by pioneer neurons that plays a role in layering of neurons in the cerebral cortex and cerebellum by coordinating cell positioning during neurodevelopment. Regulates microtubule function in neurons and neuronal migration. Binding to the extracellular domains of lipoprotein receptors VLDLR and LRP8/APOER2 induces tyrosine phosphorylation of DAB1 and modulation of TAU phosphorylation. Affects migration of sympathetic preganglionic neurons in the spinal cord, where it seems to act as a barrier to neuronal migration. Enzymatic activity is important for the modulation of cell adhesion.</text>
</comment>
<dbReference type="GO" id="GO:0001764">
    <property type="term" value="P:neuron migration"/>
    <property type="evidence" value="ECO:0007669"/>
    <property type="project" value="InterPro"/>
</dbReference>
<evidence type="ECO:0000256" key="9">
    <source>
        <dbReference type="ARBA" id="ARBA00022833"/>
    </source>
</evidence>
<name>A0AAV4HIP5_9GAST</name>
<evidence type="ECO:0000256" key="14">
    <source>
        <dbReference type="ARBA" id="ARBA00023900"/>
    </source>
</evidence>
<dbReference type="Pfam" id="PF23106">
    <property type="entry name" value="EGF_Teneurin"/>
    <property type="match status" value="1"/>
</dbReference>
<dbReference type="Proteomes" id="UP000762676">
    <property type="component" value="Unassembled WGS sequence"/>
</dbReference>
<organism evidence="19 20">
    <name type="scientific">Elysia marginata</name>
    <dbReference type="NCBI Taxonomy" id="1093978"/>
    <lineage>
        <taxon>Eukaryota</taxon>
        <taxon>Metazoa</taxon>
        <taxon>Spiralia</taxon>
        <taxon>Lophotrochozoa</taxon>
        <taxon>Mollusca</taxon>
        <taxon>Gastropoda</taxon>
        <taxon>Heterobranchia</taxon>
        <taxon>Euthyneura</taxon>
        <taxon>Panpulmonata</taxon>
        <taxon>Sacoglossa</taxon>
        <taxon>Placobranchoidea</taxon>
        <taxon>Plakobranchidae</taxon>
        <taxon>Elysia</taxon>
    </lineage>
</organism>
<accession>A0AAV4HIP5</accession>
<evidence type="ECO:0000256" key="4">
    <source>
        <dbReference type="ARBA" id="ARBA00022530"/>
    </source>
</evidence>
<reference evidence="19 20" key="1">
    <citation type="journal article" date="2021" name="Elife">
        <title>Chloroplast acquisition without the gene transfer in kleptoplastic sea slugs, Plakobranchus ocellatus.</title>
        <authorList>
            <person name="Maeda T."/>
            <person name="Takahashi S."/>
            <person name="Yoshida T."/>
            <person name="Shimamura S."/>
            <person name="Takaki Y."/>
            <person name="Nagai Y."/>
            <person name="Toyoda A."/>
            <person name="Suzuki Y."/>
            <person name="Arimoto A."/>
            <person name="Ishii H."/>
            <person name="Satoh N."/>
            <person name="Nishiyama T."/>
            <person name="Hasebe M."/>
            <person name="Maruyama T."/>
            <person name="Minagawa J."/>
            <person name="Obokata J."/>
            <person name="Shigenobu S."/>
        </authorList>
    </citation>
    <scope>NUCLEOTIDE SEQUENCE [LARGE SCALE GENOMIC DNA]</scope>
</reference>
<keyword evidence="3" id="KW-0964">Secreted</keyword>
<keyword evidence="11" id="KW-0130">Cell adhesion</keyword>
<evidence type="ECO:0000256" key="5">
    <source>
        <dbReference type="ARBA" id="ARBA00022670"/>
    </source>
</evidence>
<comment type="caution">
    <text evidence="19">The sequence shown here is derived from an EMBL/GenBank/DDBJ whole genome shotgun (WGS) entry which is preliminary data.</text>
</comment>
<evidence type="ECO:0000256" key="8">
    <source>
        <dbReference type="ARBA" id="ARBA00022825"/>
    </source>
</evidence>
<evidence type="ECO:0000259" key="17">
    <source>
        <dbReference type="PROSITE" id="PS00022"/>
    </source>
</evidence>
<keyword evidence="20" id="KW-1185">Reference proteome</keyword>
<dbReference type="PANTHER" id="PTHR11841">
    <property type="entry name" value="REELIN"/>
    <property type="match status" value="1"/>
</dbReference>
<sequence length="644" mass="71596">MPGGQDWAVNDVYIGEACPHHCGGRGQCSMQTCLCDEGFAGDSCEVTDPGKVKRHVKDTFDNSEDLSESKWPWTRGGQVQFPVCGPLVSDRALVMNGPGAREVVTPHLDLRDARFIQYTAIMWGHEPLSDICRKPSNDKHQRVFLQVSTDGGVSWSTLHTLSSERYNSATRDYISLPVYARTDNSVVRWVQAAAASLTSPRVHWALDDVFVGGMEINPAEYLQSFDNVNNDDVDSGSEVADDPYAWEFSPYGVLNPAANPCGPSGSGQGSAMVWMGSTVNDGRRASEIDVPFGMRQSGAEQRKQIPAQIFTTNQMIVQTGYILQFKLIMSCGQFPNICLAPDNPIRLEYRRDPSTENWSDVQASCLPGSQGREGLCNPHKHHHPSHYRLSDAGTWTRFIILLNDVTFSSTTQFRWIQDGANGTIPWALDDIYIGEKCPEMCRGRGDCVMGVCQCDQGYLGLTCSPAPRSLRARLFDSFEGGVFASNWAYVRGGGLGFGCGALLPFAHGKTLYFNGCGSREAVTAEMDTSRAIKIIFVIQIGCYAQTRNCNIELSEGPDYRGVLLQYSTNKGADWYYVAQHDPVDFLRPKRVVYDVPGPAKQLGTQFRWWQPTHGGQGFDQWAIDHVEIISGRRRYNRRGWRRRG</sequence>
<dbReference type="PANTHER" id="PTHR11841:SF1">
    <property type="entry name" value="REELIN"/>
    <property type="match status" value="1"/>
</dbReference>
<dbReference type="GO" id="GO:0008236">
    <property type="term" value="F:serine-type peptidase activity"/>
    <property type="evidence" value="ECO:0007669"/>
    <property type="project" value="UniProtKB-KW"/>
</dbReference>
<evidence type="ECO:0000259" key="18">
    <source>
        <dbReference type="PROSITE" id="PS01186"/>
    </source>
</evidence>
<keyword evidence="12" id="KW-1015">Disulfide bond</keyword>
<keyword evidence="9" id="KW-0862">Zinc</keyword>
<keyword evidence="8" id="KW-0720">Serine protease</keyword>
<dbReference type="GO" id="GO:0006508">
    <property type="term" value="P:proteolysis"/>
    <property type="evidence" value="ECO:0007669"/>
    <property type="project" value="UniProtKB-KW"/>
</dbReference>
<proteinExistence type="inferred from homology"/>
<evidence type="ECO:0000256" key="12">
    <source>
        <dbReference type="ARBA" id="ARBA00023157"/>
    </source>
</evidence>
<evidence type="ECO:0000256" key="15">
    <source>
        <dbReference type="ARBA" id="ARBA00044961"/>
    </source>
</evidence>
<evidence type="ECO:0000313" key="20">
    <source>
        <dbReference type="Proteomes" id="UP000762676"/>
    </source>
</evidence>
<keyword evidence="2" id="KW-0217">Developmental protein</keyword>
<protein>
    <recommendedName>
        <fullName evidence="14">Reelin</fullName>
    </recommendedName>
</protein>
<evidence type="ECO:0000256" key="10">
    <source>
        <dbReference type="ARBA" id="ARBA00022837"/>
    </source>
</evidence>
<comment type="similarity">
    <text evidence="13">Belongs to the reelin family.</text>
</comment>
<keyword evidence="7" id="KW-0378">Hydrolase</keyword>
<evidence type="ECO:0000256" key="11">
    <source>
        <dbReference type="ARBA" id="ARBA00022889"/>
    </source>
</evidence>
<dbReference type="AlphaFoldDB" id="A0AAV4HIP5"/>
<gene>
    <name evidence="19" type="ORF">ElyMa_006331400</name>
</gene>
<dbReference type="EMBL" id="BMAT01012709">
    <property type="protein sequence ID" value="GFR97721.1"/>
    <property type="molecule type" value="Genomic_DNA"/>
</dbReference>
<evidence type="ECO:0000256" key="6">
    <source>
        <dbReference type="ARBA" id="ARBA00022723"/>
    </source>
</evidence>
<evidence type="ECO:0000256" key="16">
    <source>
        <dbReference type="ARBA" id="ARBA00046064"/>
    </source>
</evidence>
<dbReference type="InterPro" id="IPR013111">
    <property type="entry name" value="EGF_extracell"/>
</dbReference>
<keyword evidence="4" id="KW-0272">Extracellular matrix</keyword>